<organism evidence="1 2">
    <name type="scientific">Erythroxylum novogranatense</name>
    <dbReference type="NCBI Taxonomy" id="1862640"/>
    <lineage>
        <taxon>Eukaryota</taxon>
        <taxon>Viridiplantae</taxon>
        <taxon>Streptophyta</taxon>
        <taxon>Embryophyta</taxon>
        <taxon>Tracheophyta</taxon>
        <taxon>Spermatophyta</taxon>
        <taxon>Magnoliopsida</taxon>
        <taxon>eudicotyledons</taxon>
        <taxon>Gunneridae</taxon>
        <taxon>Pentapetalae</taxon>
        <taxon>rosids</taxon>
        <taxon>fabids</taxon>
        <taxon>Malpighiales</taxon>
        <taxon>Erythroxylaceae</taxon>
        <taxon>Erythroxylum</taxon>
    </lineage>
</organism>
<proteinExistence type="predicted"/>
<evidence type="ECO:0000313" key="1">
    <source>
        <dbReference type="EMBL" id="KAJ8749971.1"/>
    </source>
</evidence>
<evidence type="ECO:0000313" key="2">
    <source>
        <dbReference type="Proteomes" id="UP001159364"/>
    </source>
</evidence>
<dbReference type="AlphaFoldDB" id="A0AAV8SD68"/>
<reference evidence="1 2" key="1">
    <citation type="submission" date="2021-09" db="EMBL/GenBank/DDBJ databases">
        <title>Genomic insights and catalytic innovation underlie evolution of tropane alkaloids biosynthesis.</title>
        <authorList>
            <person name="Wang Y.-J."/>
            <person name="Tian T."/>
            <person name="Huang J.-P."/>
            <person name="Huang S.-X."/>
        </authorList>
    </citation>
    <scope>NUCLEOTIDE SEQUENCE [LARGE SCALE GENOMIC DNA]</scope>
    <source>
        <strain evidence="1">KIB-2018</strain>
        <tissue evidence="1">Leaf</tissue>
    </source>
</reference>
<dbReference type="Proteomes" id="UP001159364">
    <property type="component" value="Linkage Group LG11"/>
</dbReference>
<dbReference type="GO" id="GO:0006897">
    <property type="term" value="P:endocytosis"/>
    <property type="evidence" value="ECO:0007669"/>
    <property type="project" value="InterPro"/>
</dbReference>
<sequence length="292" mass="32173">MDILFAQIQADLRSSDALLQARQQSTAGHDISLITKTAVEEIVAQPASAVCKKLAFDLIRSTHLTVDLWVTACVGVRSDLQFPDPDVPAAAISILAAMPYYSLSKLITDSNAEISACFDSWSDNLRFSTTETLGAFWREMIRLLYVRTMLICLIRSHIHGKGLDRTCWTIKVEASGKMEVIKKLSNAKGANGTVMGSNAERFIGVSYVVTYLTPFSASSLDPALIFEVGISRLYLADVPAGKLEWASQSVIAILTLWDRQEFLSARESVVRAVVTNLHLLDLHKQLESPIQL</sequence>
<name>A0AAV8SD68_9ROSI</name>
<dbReference type="PANTHER" id="PTHR36029">
    <property type="entry name" value="TSET COMPLEX MEMBER TSTA"/>
    <property type="match status" value="1"/>
</dbReference>
<dbReference type="InterPro" id="IPR037501">
    <property type="entry name" value="TPLATE"/>
</dbReference>
<protein>
    <submittedName>
        <fullName evidence="1">Uncharacterized protein</fullName>
    </submittedName>
</protein>
<gene>
    <name evidence="1" type="ORF">K2173_013886</name>
</gene>
<keyword evidence="2" id="KW-1185">Reference proteome</keyword>
<dbReference type="EMBL" id="JAIWQS010000011">
    <property type="protein sequence ID" value="KAJ8749971.1"/>
    <property type="molecule type" value="Genomic_DNA"/>
</dbReference>
<accession>A0AAV8SD68</accession>
<dbReference type="PANTHER" id="PTHR36029:SF1">
    <property type="entry name" value="PROTEIN TPLATE"/>
    <property type="match status" value="1"/>
</dbReference>
<comment type="caution">
    <text evidence="1">The sequence shown here is derived from an EMBL/GenBank/DDBJ whole genome shotgun (WGS) entry which is preliminary data.</text>
</comment>